<proteinExistence type="predicted"/>
<comment type="caution">
    <text evidence="1">The sequence shown here is derived from an EMBL/GenBank/DDBJ whole genome shotgun (WGS) entry which is preliminary data.</text>
</comment>
<evidence type="ECO:0000313" key="2">
    <source>
        <dbReference type="Proteomes" id="UP001152747"/>
    </source>
</evidence>
<dbReference type="AlphaFoldDB" id="A0A9P1NA76"/>
<dbReference type="EMBL" id="CANHGI010000006">
    <property type="protein sequence ID" value="CAI5455395.1"/>
    <property type="molecule type" value="Genomic_DNA"/>
</dbReference>
<reference evidence="1" key="1">
    <citation type="submission" date="2022-11" db="EMBL/GenBank/DDBJ databases">
        <authorList>
            <person name="Kikuchi T."/>
        </authorList>
    </citation>
    <scope>NUCLEOTIDE SEQUENCE</scope>
    <source>
        <strain evidence="1">PS1010</strain>
    </source>
</reference>
<keyword evidence="2" id="KW-1185">Reference proteome</keyword>
<name>A0A9P1NA76_9PELO</name>
<sequence length="90" mass="10147">MSGTIPPVPITLVGTRTPLLITSNDAKRMKFTTVLFCSTPFSLICDMIVISNRIASRYAEKNSNSKDDRKKLRTEHQKAVICQKNINLKH</sequence>
<accession>A0A9P1NA76</accession>
<protein>
    <submittedName>
        <fullName evidence="1">Uncharacterized protein</fullName>
    </submittedName>
</protein>
<organism evidence="1 2">
    <name type="scientific">Caenorhabditis angaria</name>
    <dbReference type="NCBI Taxonomy" id="860376"/>
    <lineage>
        <taxon>Eukaryota</taxon>
        <taxon>Metazoa</taxon>
        <taxon>Ecdysozoa</taxon>
        <taxon>Nematoda</taxon>
        <taxon>Chromadorea</taxon>
        <taxon>Rhabditida</taxon>
        <taxon>Rhabditina</taxon>
        <taxon>Rhabditomorpha</taxon>
        <taxon>Rhabditoidea</taxon>
        <taxon>Rhabditidae</taxon>
        <taxon>Peloderinae</taxon>
        <taxon>Caenorhabditis</taxon>
    </lineage>
</organism>
<dbReference type="Proteomes" id="UP001152747">
    <property type="component" value="Unassembled WGS sequence"/>
</dbReference>
<evidence type="ECO:0000313" key="1">
    <source>
        <dbReference type="EMBL" id="CAI5455395.1"/>
    </source>
</evidence>
<gene>
    <name evidence="1" type="ORF">CAMP_LOCUS18032</name>
</gene>